<feature type="domain" description="CarD-like/TRCF RNAP-interacting" evidence="1">
    <location>
        <begin position="1"/>
        <end position="113"/>
    </location>
</feature>
<name>A0A1M6FAM0_9CLOT</name>
<reference evidence="2 3" key="1">
    <citation type="submission" date="2016-11" db="EMBL/GenBank/DDBJ databases">
        <authorList>
            <person name="Jaros S."/>
            <person name="Januszkiewicz K."/>
            <person name="Wedrychowicz H."/>
        </authorList>
    </citation>
    <scope>NUCLEOTIDE SEQUENCE [LARGE SCALE GENOMIC DNA]</scope>
    <source>
        <strain evidence="2 3">DSM 21864</strain>
    </source>
</reference>
<dbReference type="PANTHER" id="PTHR38447">
    <property type="entry name" value="TRANSCRIPTION FACTOR YDEB-RELATED"/>
    <property type="match status" value="1"/>
</dbReference>
<accession>A0A1M6FAM0</accession>
<organism evidence="2 3">
    <name type="scientific">Clostridium amylolyticum</name>
    <dbReference type="NCBI Taxonomy" id="1121298"/>
    <lineage>
        <taxon>Bacteria</taxon>
        <taxon>Bacillati</taxon>
        <taxon>Bacillota</taxon>
        <taxon>Clostridia</taxon>
        <taxon>Eubacteriales</taxon>
        <taxon>Clostridiaceae</taxon>
        <taxon>Clostridium</taxon>
    </lineage>
</organism>
<dbReference type="GO" id="GO:0009303">
    <property type="term" value="P:rRNA transcription"/>
    <property type="evidence" value="ECO:0007669"/>
    <property type="project" value="TreeGrafter"/>
</dbReference>
<dbReference type="Pfam" id="PF02559">
    <property type="entry name" value="CarD_TRCF_RID"/>
    <property type="match status" value="1"/>
</dbReference>
<sequence length="160" mass="18223">MFQIGDKVVYPMHGAGVIESIEEKEFLGEMQRYYIIKITSNNLKIMIPTNKISTSDLRLINDESTLKNVLLTLNDGETNKDEMAPAKERNLIFTEKIKSGSLRKNAEVVRDLMFINDIKPLNTTEKQLLDKAKKLLVSEIALIKDITNIQADDLLMKIIN</sequence>
<dbReference type="Gene3D" id="1.20.58.1290">
    <property type="entry name" value="CarD-like, C-terminal domain"/>
    <property type="match status" value="1"/>
</dbReference>
<dbReference type="SUPFAM" id="SSF141259">
    <property type="entry name" value="CarD-like"/>
    <property type="match status" value="1"/>
</dbReference>
<dbReference type="EMBL" id="FQZO01000002">
    <property type="protein sequence ID" value="SHI94722.1"/>
    <property type="molecule type" value="Genomic_DNA"/>
</dbReference>
<dbReference type="InterPro" id="IPR048792">
    <property type="entry name" value="CarD_C"/>
</dbReference>
<dbReference type="Gene3D" id="2.40.10.170">
    <property type="match status" value="1"/>
</dbReference>
<gene>
    <name evidence="2" type="ORF">SAMN05444401_1866</name>
</gene>
<keyword evidence="3" id="KW-1185">Reference proteome</keyword>
<dbReference type="InterPro" id="IPR036101">
    <property type="entry name" value="CarD-like/TRCF_RID_sf"/>
</dbReference>
<dbReference type="Proteomes" id="UP000184080">
    <property type="component" value="Unassembled WGS sequence"/>
</dbReference>
<dbReference type="AlphaFoldDB" id="A0A1M6FAM0"/>
<evidence type="ECO:0000313" key="2">
    <source>
        <dbReference type="EMBL" id="SHI94722.1"/>
    </source>
</evidence>
<dbReference type="InterPro" id="IPR003711">
    <property type="entry name" value="CarD-like/TRCF_RID"/>
</dbReference>
<dbReference type="STRING" id="1121298.SAMN05444401_1866"/>
<dbReference type="InterPro" id="IPR052531">
    <property type="entry name" value="CarD-like_regulator"/>
</dbReference>
<dbReference type="SMART" id="SM01058">
    <property type="entry name" value="CarD_TRCF"/>
    <property type="match status" value="1"/>
</dbReference>
<dbReference type="Pfam" id="PF21095">
    <property type="entry name" value="CarD_C"/>
    <property type="match status" value="1"/>
</dbReference>
<dbReference type="InterPro" id="IPR042215">
    <property type="entry name" value="CarD-like_C"/>
</dbReference>
<protein>
    <submittedName>
        <fullName evidence="2">Transcriptional regulator, CarD family</fullName>
    </submittedName>
</protein>
<evidence type="ECO:0000313" key="3">
    <source>
        <dbReference type="Proteomes" id="UP000184080"/>
    </source>
</evidence>
<proteinExistence type="predicted"/>
<evidence type="ECO:0000259" key="1">
    <source>
        <dbReference type="SMART" id="SM01058"/>
    </source>
</evidence>
<dbReference type="PANTHER" id="PTHR38447:SF1">
    <property type="entry name" value="RNA POLYMERASE-BINDING TRANSCRIPTION FACTOR CARD"/>
    <property type="match status" value="1"/>
</dbReference>